<keyword evidence="10" id="KW-0460">Magnesium</keyword>
<proteinExistence type="inferred from homology"/>
<evidence type="ECO:0000256" key="2">
    <source>
        <dbReference type="ARBA" id="ARBA00004249"/>
    </source>
</evidence>
<keyword evidence="7" id="KW-0042">Antenna complex</keyword>
<dbReference type="Proteomes" id="UP000323142">
    <property type="component" value="Unassembled WGS sequence"/>
</dbReference>
<dbReference type="InterPro" id="IPR035889">
    <property type="entry name" value="Light-harvesting_complex"/>
</dbReference>
<dbReference type="AlphaFoldDB" id="A0A5B2VG21"/>
<reference evidence="18 19" key="1">
    <citation type="submission" date="2019-09" db="EMBL/GenBank/DDBJ databases">
        <title>Salinarimonas rosea gen. nov., sp. nov., a new member of the a-2 subgroup of the Proteobacteria.</title>
        <authorList>
            <person name="Liu J."/>
        </authorList>
    </citation>
    <scope>NUCLEOTIDE SEQUENCE [LARGE SCALE GENOMIC DNA]</scope>
    <source>
        <strain evidence="18 19">BN140002</strain>
    </source>
</reference>
<dbReference type="InterPro" id="IPR023624">
    <property type="entry name" value="Antenna_beta_dom_sf"/>
</dbReference>
<evidence type="ECO:0000313" key="18">
    <source>
        <dbReference type="EMBL" id="KAA2238071.1"/>
    </source>
</evidence>
<evidence type="ECO:0000256" key="14">
    <source>
        <dbReference type="ARBA" id="ARBA00023136"/>
    </source>
</evidence>
<dbReference type="GO" id="GO:0046872">
    <property type="term" value="F:metal ion binding"/>
    <property type="evidence" value="ECO:0007669"/>
    <property type="project" value="UniProtKB-KW"/>
</dbReference>
<protein>
    <submittedName>
        <fullName evidence="18">Light-harvesting protein</fullName>
    </submittedName>
</protein>
<feature type="transmembrane region" description="Helical" evidence="16">
    <location>
        <begin position="32"/>
        <end position="54"/>
    </location>
</feature>
<keyword evidence="15" id="KW-0437">Light-harvesting polypeptide</keyword>
<evidence type="ECO:0000256" key="4">
    <source>
        <dbReference type="ARBA" id="ARBA00011367"/>
    </source>
</evidence>
<dbReference type="Pfam" id="PF00556">
    <property type="entry name" value="LHC"/>
    <property type="match status" value="1"/>
</dbReference>
<dbReference type="SUPFAM" id="SSF56918">
    <property type="entry name" value="Light-harvesting complex subunits"/>
    <property type="match status" value="1"/>
</dbReference>
<keyword evidence="12 16" id="KW-1133">Transmembrane helix</keyword>
<dbReference type="RefSeq" id="WP_149816402.1">
    <property type="nucleotide sequence ID" value="NZ_VUOA01000016.1"/>
</dbReference>
<keyword evidence="6" id="KW-0148">Chlorophyll</keyword>
<dbReference type="PROSITE" id="PS00969">
    <property type="entry name" value="ANTENNA_COMP_BETA"/>
    <property type="match status" value="1"/>
</dbReference>
<organism evidence="18 19">
    <name type="scientific">Salinarimonas soli</name>
    <dbReference type="NCBI Taxonomy" id="1638099"/>
    <lineage>
        <taxon>Bacteria</taxon>
        <taxon>Pseudomonadati</taxon>
        <taxon>Pseudomonadota</taxon>
        <taxon>Alphaproteobacteria</taxon>
        <taxon>Hyphomicrobiales</taxon>
        <taxon>Salinarimonadaceae</taxon>
        <taxon>Salinarimonas</taxon>
    </lineage>
</organism>
<dbReference type="InterPro" id="IPR002362">
    <property type="entry name" value="LHB-1/5"/>
</dbReference>
<keyword evidence="13" id="KW-0157">Chromophore</keyword>
<evidence type="ECO:0000256" key="6">
    <source>
        <dbReference type="ARBA" id="ARBA00022494"/>
    </source>
</evidence>
<keyword evidence="11" id="KW-0076">Bacteriochlorophyll</keyword>
<evidence type="ECO:0000259" key="17">
    <source>
        <dbReference type="Pfam" id="PF00556"/>
    </source>
</evidence>
<dbReference type="OrthoDB" id="7391998at2"/>
<dbReference type="PRINTS" id="PR00674">
    <property type="entry name" value="LIGHTHARVSTB"/>
</dbReference>
<comment type="caution">
    <text evidence="18">The sequence shown here is derived from an EMBL/GenBank/DDBJ whole genome shotgun (WGS) entry which is preliminary data.</text>
</comment>
<dbReference type="Gene3D" id="1.20.5.250">
    <property type="match status" value="1"/>
</dbReference>
<evidence type="ECO:0000256" key="12">
    <source>
        <dbReference type="ARBA" id="ARBA00022989"/>
    </source>
</evidence>
<sequence>MAEPAVLSQERGRRDVSLSGLTEAEAKEFHTIFMTSFIGFVAVALVAHILVWMWRPWLPGPRGYGTSMIDGAGSAFAALQQLFT</sequence>
<evidence type="ECO:0000256" key="11">
    <source>
        <dbReference type="ARBA" id="ARBA00022956"/>
    </source>
</evidence>
<accession>A0A5B2VG21</accession>
<dbReference type="GO" id="GO:0019684">
    <property type="term" value="P:photosynthesis, light reaction"/>
    <property type="evidence" value="ECO:0007669"/>
    <property type="project" value="InterPro"/>
</dbReference>
<dbReference type="NCBIfam" id="NF040862">
    <property type="entry name" value="pufB_517_ASD"/>
    <property type="match status" value="1"/>
</dbReference>
<keyword evidence="9" id="KW-0479">Metal-binding</keyword>
<evidence type="ECO:0000256" key="16">
    <source>
        <dbReference type="SAM" id="Phobius"/>
    </source>
</evidence>
<dbReference type="GO" id="GO:0005886">
    <property type="term" value="C:plasma membrane"/>
    <property type="evidence" value="ECO:0007669"/>
    <property type="project" value="UniProtKB-SubCell"/>
</dbReference>
<dbReference type="GO" id="GO:0042314">
    <property type="term" value="F:bacteriochlorophyll binding"/>
    <property type="evidence" value="ECO:0007669"/>
    <property type="project" value="UniProtKB-KW"/>
</dbReference>
<name>A0A5B2VG21_9HYPH</name>
<evidence type="ECO:0000256" key="5">
    <source>
        <dbReference type="ARBA" id="ARBA00022475"/>
    </source>
</evidence>
<dbReference type="GO" id="GO:0030077">
    <property type="term" value="C:plasma membrane light-harvesting complex"/>
    <property type="evidence" value="ECO:0007669"/>
    <property type="project" value="InterPro"/>
</dbReference>
<evidence type="ECO:0000256" key="7">
    <source>
        <dbReference type="ARBA" id="ARBA00022549"/>
    </source>
</evidence>
<evidence type="ECO:0000256" key="13">
    <source>
        <dbReference type="ARBA" id="ARBA00022991"/>
    </source>
</evidence>
<keyword evidence="19" id="KW-1185">Reference proteome</keyword>
<keyword evidence="5" id="KW-1003">Cell membrane</keyword>
<dbReference type="EMBL" id="VUOA01000016">
    <property type="protein sequence ID" value="KAA2238071.1"/>
    <property type="molecule type" value="Genomic_DNA"/>
</dbReference>
<evidence type="ECO:0000256" key="9">
    <source>
        <dbReference type="ARBA" id="ARBA00022723"/>
    </source>
</evidence>
<reference evidence="18 19" key="2">
    <citation type="submission" date="2019-09" db="EMBL/GenBank/DDBJ databases">
        <authorList>
            <person name="Jin C."/>
        </authorList>
    </citation>
    <scope>NUCLEOTIDE SEQUENCE [LARGE SCALE GENOMIC DNA]</scope>
    <source>
        <strain evidence="18 19">BN140002</strain>
    </source>
</reference>
<evidence type="ECO:0000256" key="15">
    <source>
        <dbReference type="ARBA" id="ARBA00023243"/>
    </source>
</evidence>
<comment type="function">
    <text evidence="1">Antenna complexes are light-harvesting systems, which transfer the excitation energy to the reaction centers.</text>
</comment>
<dbReference type="InterPro" id="IPR023623">
    <property type="entry name" value="Antenna_beta_CS"/>
</dbReference>
<comment type="subcellular location">
    <subcellularLocation>
        <location evidence="2">Cell inner membrane</location>
        <topology evidence="2">Single-pass type II membrane protein</topology>
    </subcellularLocation>
</comment>
<feature type="domain" description="Antenna complex alpha/beta subunit" evidence="17">
    <location>
        <begin position="24"/>
        <end position="58"/>
    </location>
</feature>
<evidence type="ECO:0000256" key="1">
    <source>
        <dbReference type="ARBA" id="ARBA00002455"/>
    </source>
</evidence>
<evidence type="ECO:0000256" key="3">
    <source>
        <dbReference type="ARBA" id="ARBA00011052"/>
    </source>
</evidence>
<evidence type="ECO:0000313" key="19">
    <source>
        <dbReference type="Proteomes" id="UP000323142"/>
    </source>
</evidence>
<evidence type="ECO:0000256" key="10">
    <source>
        <dbReference type="ARBA" id="ARBA00022842"/>
    </source>
</evidence>
<dbReference type="InterPro" id="IPR000066">
    <property type="entry name" value="Antenna_a/b"/>
</dbReference>
<comment type="similarity">
    <text evidence="3">Belongs to the antenna complex beta subunit family.</text>
</comment>
<keyword evidence="14 16" id="KW-0472">Membrane</keyword>
<comment type="subunit">
    <text evidence="4">The core complex is formed by different alpha and beta chains, binding bacteriochlorophyll molecules, and arranged most probably in tetrameric structures disposed around the reaction center. The non-pigmented gamma chains may constitute additional components.</text>
</comment>
<gene>
    <name evidence="18" type="ORF">F0L46_07330</name>
</gene>
<keyword evidence="8 16" id="KW-0812">Transmembrane</keyword>
<evidence type="ECO:0000256" key="8">
    <source>
        <dbReference type="ARBA" id="ARBA00022692"/>
    </source>
</evidence>